<dbReference type="AlphaFoldDB" id="A0A419W9E0"/>
<dbReference type="Proteomes" id="UP000283387">
    <property type="component" value="Unassembled WGS sequence"/>
</dbReference>
<proteinExistence type="predicted"/>
<evidence type="ECO:0000313" key="2">
    <source>
        <dbReference type="Proteomes" id="UP000283387"/>
    </source>
</evidence>
<name>A0A419W9E0_9BACT</name>
<sequence length="68" mass="7350">MKGVVKKTRLDGFYEVQTDSIVSVFELVGCSIVNVGDEIEGGLDSLGGKELTNITQNESFDAVIQEIN</sequence>
<gene>
    <name evidence="1" type="ORF">BC643_2440</name>
</gene>
<accession>A0A419W9E0</accession>
<protein>
    <submittedName>
        <fullName evidence="1">Uncharacterized protein</fullName>
    </submittedName>
</protein>
<evidence type="ECO:0000313" key="1">
    <source>
        <dbReference type="EMBL" id="RKD92070.1"/>
    </source>
</evidence>
<dbReference type="RefSeq" id="WP_120273319.1">
    <property type="nucleotide sequence ID" value="NZ_RAPN01000001.1"/>
</dbReference>
<reference evidence="1 2" key="1">
    <citation type="submission" date="2018-09" db="EMBL/GenBank/DDBJ databases">
        <title>Genomic Encyclopedia of Archaeal and Bacterial Type Strains, Phase II (KMG-II): from individual species to whole genera.</title>
        <authorList>
            <person name="Goeker M."/>
        </authorList>
    </citation>
    <scope>NUCLEOTIDE SEQUENCE [LARGE SCALE GENOMIC DNA]</scope>
    <source>
        <strain evidence="1 2">DSM 27148</strain>
    </source>
</reference>
<dbReference type="EMBL" id="RAPN01000001">
    <property type="protein sequence ID" value="RKD92070.1"/>
    <property type="molecule type" value="Genomic_DNA"/>
</dbReference>
<comment type="caution">
    <text evidence="1">The sequence shown here is derived from an EMBL/GenBank/DDBJ whole genome shotgun (WGS) entry which is preliminary data.</text>
</comment>
<keyword evidence="2" id="KW-1185">Reference proteome</keyword>
<organism evidence="1 2">
    <name type="scientific">Mangrovibacterium diazotrophicum</name>
    <dbReference type="NCBI Taxonomy" id="1261403"/>
    <lineage>
        <taxon>Bacteria</taxon>
        <taxon>Pseudomonadati</taxon>
        <taxon>Bacteroidota</taxon>
        <taxon>Bacteroidia</taxon>
        <taxon>Marinilabiliales</taxon>
        <taxon>Prolixibacteraceae</taxon>
        <taxon>Mangrovibacterium</taxon>
    </lineage>
</organism>